<feature type="coiled-coil region" evidence="10">
    <location>
        <begin position="166"/>
        <end position="193"/>
    </location>
</feature>
<sequence>MLNSLSIRDVVLIERLDLHFDAGLTALTGETGAGKSILLDSLGLALGARADAGLIRAGTEQAVVAASFSVGDGHAAQVLLNEHGLDSGAEILVRRIVARDGRSRALVNDQPVSVGFLKKLAGLLIEVQGQHEQVGLADPANHIFLLDAFGVPPAPREAVAAAHKAWRDAAVRLKEAERRIEESAREEDFLRHAADELAKLNPVHGEEEALAAERLRLQAGERRAEAIASAISELRPKDRRASGPAAALRAAARALARVTVPAGHVNPAGPAMAALERAEIALAEAEDFMERLAASEEDDPRALEATEERLFALRAAARKHGVQVAELPEFYAALRAKLAALESGVADIAALTAETARLRATYVEKAATLSALREDAAKRLEAAISSELPPLKLERARFVVERTMLPEAQWGPRGADAVRFLIATNPGEAPGALDKIASGGELSRLMLAMKVVLTGGGSVETLIFDEVDSGIGGATAAAVGERLARVARNVQVLVVTHSPQVAARGAAQLRVAKRVVAERALTDVEVLDEDARREEIARMLAGEVITDAARQAAESLLRI</sequence>
<keyword evidence="5 9" id="KW-0227">DNA damage</keyword>
<comment type="similarity">
    <text evidence="2 9">Belongs to the RecN family.</text>
</comment>
<protein>
    <recommendedName>
        <fullName evidence="3 9">DNA repair protein RecN</fullName>
    </recommendedName>
    <alternativeName>
        <fullName evidence="8 9">Recombination protein N</fullName>
    </alternativeName>
</protein>
<dbReference type="CDD" id="cd03241">
    <property type="entry name" value="ABC_RecN"/>
    <property type="match status" value="2"/>
</dbReference>
<evidence type="ECO:0000313" key="12">
    <source>
        <dbReference type="EMBL" id="MBB5373292.1"/>
    </source>
</evidence>
<evidence type="ECO:0000256" key="5">
    <source>
        <dbReference type="ARBA" id="ARBA00022763"/>
    </source>
</evidence>
<dbReference type="InterPro" id="IPR027417">
    <property type="entry name" value="P-loop_NTPase"/>
</dbReference>
<dbReference type="RefSeq" id="WP_183266298.1">
    <property type="nucleotide sequence ID" value="NZ_JACHFJ010000005.1"/>
</dbReference>
<evidence type="ECO:0000256" key="8">
    <source>
        <dbReference type="ARBA" id="ARBA00033408"/>
    </source>
</evidence>
<dbReference type="Pfam" id="PF02463">
    <property type="entry name" value="SMC_N"/>
    <property type="match status" value="1"/>
</dbReference>
<keyword evidence="4" id="KW-0547">Nucleotide-binding</keyword>
<dbReference type="SUPFAM" id="SSF52540">
    <property type="entry name" value="P-loop containing nucleoside triphosphate hydrolases"/>
    <property type="match status" value="2"/>
</dbReference>
<keyword evidence="13" id="KW-1185">Reference proteome</keyword>
<dbReference type="GO" id="GO:0009432">
    <property type="term" value="P:SOS response"/>
    <property type="evidence" value="ECO:0007669"/>
    <property type="project" value="TreeGrafter"/>
</dbReference>
<dbReference type="GO" id="GO:0006310">
    <property type="term" value="P:DNA recombination"/>
    <property type="evidence" value="ECO:0007669"/>
    <property type="project" value="InterPro"/>
</dbReference>
<keyword evidence="6" id="KW-0067">ATP-binding</keyword>
<dbReference type="InterPro" id="IPR003395">
    <property type="entry name" value="RecF/RecN/SMC_N"/>
</dbReference>
<keyword evidence="7 9" id="KW-0234">DNA repair</keyword>
<evidence type="ECO:0000259" key="11">
    <source>
        <dbReference type="Pfam" id="PF02463"/>
    </source>
</evidence>
<dbReference type="GO" id="GO:0006281">
    <property type="term" value="P:DNA repair"/>
    <property type="evidence" value="ECO:0007669"/>
    <property type="project" value="UniProtKB-KW"/>
</dbReference>
<keyword evidence="10" id="KW-0175">Coiled coil</keyword>
<dbReference type="Gene3D" id="3.40.50.300">
    <property type="entry name" value="P-loop containing nucleotide triphosphate hydrolases"/>
    <property type="match status" value="2"/>
</dbReference>
<evidence type="ECO:0000256" key="1">
    <source>
        <dbReference type="ARBA" id="ARBA00003618"/>
    </source>
</evidence>
<dbReference type="GO" id="GO:0005524">
    <property type="term" value="F:ATP binding"/>
    <property type="evidence" value="ECO:0007669"/>
    <property type="project" value="UniProtKB-KW"/>
</dbReference>
<dbReference type="InterPro" id="IPR004604">
    <property type="entry name" value="DNA_recomb/repair_RecN"/>
</dbReference>
<evidence type="ECO:0000256" key="9">
    <source>
        <dbReference type="PIRNR" id="PIRNR003128"/>
    </source>
</evidence>
<evidence type="ECO:0000256" key="2">
    <source>
        <dbReference type="ARBA" id="ARBA00009441"/>
    </source>
</evidence>
<comment type="caution">
    <text evidence="12">The sequence shown here is derived from an EMBL/GenBank/DDBJ whole genome shotgun (WGS) entry which is preliminary data.</text>
</comment>
<dbReference type="PANTHER" id="PTHR11059">
    <property type="entry name" value="DNA REPAIR PROTEIN RECN"/>
    <property type="match status" value="1"/>
</dbReference>
<gene>
    <name evidence="12" type="ORF">HNP71_001551</name>
</gene>
<evidence type="ECO:0000256" key="10">
    <source>
        <dbReference type="SAM" id="Coils"/>
    </source>
</evidence>
<name>A0A840VSU4_9PROT</name>
<dbReference type="NCBIfam" id="TIGR00634">
    <property type="entry name" value="recN"/>
    <property type="match status" value="1"/>
</dbReference>
<evidence type="ECO:0000256" key="4">
    <source>
        <dbReference type="ARBA" id="ARBA00022741"/>
    </source>
</evidence>
<organism evidence="12 13">
    <name type="scientific">Acidocella aromatica</name>
    <dbReference type="NCBI Taxonomy" id="1303579"/>
    <lineage>
        <taxon>Bacteria</taxon>
        <taxon>Pseudomonadati</taxon>
        <taxon>Pseudomonadota</taxon>
        <taxon>Alphaproteobacteria</taxon>
        <taxon>Acetobacterales</taxon>
        <taxon>Acidocellaceae</taxon>
        <taxon>Acidocella</taxon>
    </lineage>
</organism>
<dbReference type="Proteomes" id="UP000553706">
    <property type="component" value="Unassembled WGS sequence"/>
</dbReference>
<dbReference type="PIRSF" id="PIRSF003128">
    <property type="entry name" value="RecN"/>
    <property type="match status" value="1"/>
</dbReference>
<evidence type="ECO:0000256" key="6">
    <source>
        <dbReference type="ARBA" id="ARBA00022840"/>
    </source>
</evidence>
<dbReference type="EMBL" id="JACHFJ010000005">
    <property type="protein sequence ID" value="MBB5373292.1"/>
    <property type="molecule type" value="Genomic_DNA"/>
</dbReference>
<comment type="function">
    <text evidence="1 9">May be involved in recombinational repair of damaged DNA.</text>
</comment>
<dbReference type="AlphaFoldDB" id="A0A840VSU4"/>
<dbReference type="PANTHER" id="PTHR11059:SF0">
    <property type="entry name" value="DNA REPAIR PROTEIN RECN"/>
    <property type="match status" value="1"/>
</dbReference>
<reference evidence="12 13" key="1">
    <citation type="submission" date="2020-08" db="EMBL/GenBank/DDBJ databases">
        <title>Genomic Encyclopedia of Type Strains, Phase IV (KMG-IV): sequencing the most valuable type-strain genomes for metagenomic binning, comparative biology and taxonomic classification.</title>
        <authorList>
            <person name="Goeker M."/>
        </authorList>
    </citation>
    <scope>NUCLEOTIDE SEQUENCE [LARGE SCALE GENOMIC DNA]</scope>
    <source>
        <strain evidence="12 13">DSM 27026</strain>
    </source>
</reference>
<proteinExistence type="inferred from homology"/>
<dbReference type="GO" id="GO:0043590">
    <property type="term" value="C:bacterial nucleoid"/>
    <property type="evidence" value="ECO:0007669"/>
    <property type="project" value="TreeGrafter"/>
</dbReference>
<evidence type="ECO:0000313" key="13">
    <source>
        <dbReference type="Proteomes" id="UP000553706"/>
    </source>
</evidence>
<evidence type="ECO:0000256" key="3">
    <source>
        <dbReference type="ARBA" id="ARBA00021315"/>
    </source>
</evidence>
<evidence type="ECO:0000256" key="7">
    <source>
        <dbReference type="ARBA" id="ARBA00023204"/>
    </source>
</evidence>
<dbReference type="FunFam" id="3.40.50.300:FF:000319">
    <property type="entry name" value="DNA repair protein RecN"/>
    <property type="match status" value="1"/>
</dbReference>
<feature type="domain" description="RecF/RecN/SMC N-terminal" evidence="11">
    <location>
        <begin position="12"/>
        <end position="513"/>
    </location>
</feature>
<accession>A0A840VSU4</accession>